<protein>
    <recommendedName>
        <fullName evidence="7">Sulfhydryl oxidase</fullName>
        <ecNumber evidence="7">1.8.3.2</ecNumber>
    </recommendedName>
</protein>
<dbReference type="EC" id="1.8.3.2" evidence="7"/>
<dbReference type="SUPFAM" id="SSF69000">
    <property type="entry name" value="FAD-dependent thiol oxidase"/>
    <property type="match status" value="1"/>
</dbReference>
<comment type="cofactor">
    <cofactor evidence="1 7">
        <name>FAD</name>
        <dbReference type="ChEBI" id="CHEBI:57692"/>
    </cofactor>
</comment>
<dbReference type="Proteomes" id="UP000201058">
    <property type="component" value="Segment"/>
</dbReference>
<keyword evidence="2 7" id="KW-0285">Flavoprotein</keyword>
<dbReference type="KEGG" id="vg:22921813"/>
<evidence type="ECO:0000256" key="3">
    <source>
        <dbReference type="ARBA" id="ARBA00022827"/>
    </source>
</evidence>
<sequence length="289" mass="34698">MSKKDIYDNFNNYNNNTPSSSYLYANDILKSSKYNINNKRNIHNDNTPESSPLSKKIKIESKYSDVKEKQPELTPPGRYYISKINYEITYEVFRRELLLFLPIISSIKNEPYREFLKNYYSNPDTLNVSRQSIITLFARILNINEIVTITDENFNMVFLKNYLKLNDLENVDVRNMQWFHIYWRILHFTSILTYYQFHKSNKKNDDIIQQFAAMLLTFNIFIVCQICFIHYMEKNIPSYVEQILSTKDPITAIYNLHNTVNFNRTVFKTETYYMSIDQFESMYLVKRID</sequence>
<evidence type="ECO:0000256" key="2">
    <source>
        <dbReference type="ARBA" id="ARBA00022630"/>
    </source>
</evidence>
<comment type="caution">
    <text evidence="7">Lacks conserved residue(s) required for the propagation of feature annotation.</text>
</comment>
<keyword evidence="3 7" id="KW-0274">FAD</keyword>
<evidence type="ECO:0000259" key="8">
    <source>
        <dbReference type="PROSITE" id="PS51324"/>
    </source>
</evidence>
<feature type="transmembrane region" description="Helical" evidence="7">
    <location>
        <begin position="181"/>
        <end position="198"/>
    </location>
</feature>
<feature type="transmembrane region" description="Helical" evidence="7">
    <location>
        <begin position="210"/>
        <end position="231"/>
    </location>
</feature>
<dbReference type="RefSeq" id="YP_009116746.1">
    <property type="nucleotide sequence ID" value="NC_026242.1"/>
</dbReference>
<gene>
    <name evidence="9" type="primary">p33</name>
    <name evidence="9" type="ORF">TONV_099</name>
</gene>
<keyword evidence="7" id="KW-0812">Transmembrane</keyword>
<dbReference type="GO" id="GO:0016972">
    <property type="term" value="F:thiol oxidase activity"/>
    <property type="evidence" value="ECO:0007669"/>
    <property type="project" value="UniProtKB-EC"/>
</dbReference>
<keyword evidence="5" id="KW-1015">Disulfide bond</keyword>
<evidence type="ECO:0000313" key="10">
    <source>
        <dbReference type="Proteomes" id="UP000201058"/>
    </source>
</evidence>
<evidence type="ECO:0000256" key="5">
    <source>
        <dbReference type="ARBA" id="ARBA00023157"/>
    </source>
</evidence>
<dbReference type="InterPro" id="IPR017905">
    <property type="entry name" value="ERV/ALR_sulphydryl_oxidase"/>
</dbReference>
<keyword evidence="4 7" id="KW-0560">Oxidoreductase</keyword>
<proteinExistence type="predicted"/>
<organism evidence="9 10">
    <name type="scientific">Tipula oleracea nudivirus</name>
    <dbReference type="NCBI Taxonomy" id="1546257"/>
    <lineage>
        <taxon>Viruses</taxon>
        <taxon>Viruses incertae sedis</taxon>
        <taxon>Naldaviricetes</taxon>
        <taxon>Lefavirales</taxon>
        <taxon>Nudiviridae</taxon>
        <taxon>Deltanudivirus</taxon>
        <taxon>Deltanudivirus tipoleraceae</taxon>
    </lineage>
</organism>
<reference evidence="9 10" key="1">
    <citation type="journal article" date="2015" name="J. Virol.">
        <title>The genome of the nucleopolyhedrosis-causing virus from Tipula oleracea sheds new light on the Nudiviridae family.</title>
        <authorList>
            <person name="Bezier A."/>
            <person name="Theze J."/>
            <person name="Gavory F."/>
            <person name="Gaillard J."/>
            <person name="Poulain J."/>
            <person name="Drezen J.M."/>
            <person name="Herniou E.A."/>
        </authorList>
    </citation>
    <scope>NUCLEOTIDE SEQUENCE [LARGE SCALE GENOMIC DNA]</scope>
    <source>
        <strain evidence="9">35</strain>
    </source>
</reference>
<dbReference type="Gene3D" id="1.20.120.310">
    <property type="entry name" value="ERV/ALR sulfhydryl oxidase domain"/>
    <property type="match status" value="1"/>
</dbReference>
<keyword evidence="7" id="KW-0472">Membrane</keyword>
<keyword evidence="7" id="KW-1133">Transmembrane helix</keyword>
<dbReference type="OrthoDB" id="9915at10239"/>
<dbReference type="EMBL" id="KM610234">
    <property type="protein sequence ID" value="AJD20159.1"/>
    <property type="molecule type" value="Genomic_DNA"/>
</dbReference>
<feature type="domain" description="ERV/ALR sulfhydryl oxidase" evidence="8">
    <location>
        <begin position="169"/>
        <end position="283"/>
    </location>
</feature>
<comment type="catalytic activity">
    <reaction evidence="6 7">
        <text>2 R'C(R)SH + O2 = R'C(R)S-S(R)CR' + H2O2</text>
        <dbReference type="Rhea" id="RHEA:17357"/>
        <dbReference type="ChEBI" id="CHEBI:15379"/>
        <dbReference type="ChEBI" id="CHEBI:16240"/>
        <dbReference type="ChEBI" id="CHEBI:16520"/>
        <dbReference type="ChEBI" id="CHEBI:17412"/>
        <dbReference type="EC" id="1.8.3.2"/>
    </reaction>
</comment>
<evidence type="ECO:0000256" key="4">
    <source>
        <dbReference type="ARBA" id="ARBA00023002"/>
    </source>
</evidence>
<evidence type="ECO:0000256" key="7">
    <source>
        <dbReference type="RuleBase" id="RU371123"/>
    </source>
</evidence>
<dbReference type="InterPro" id="IPR036774">
    <property type="entry name" value="ERV/ALR_sulphydryl_oxid_sf"/>
</dbReference>
<dbReference type="GeneID" id="22921813"/>
<evidence type="ECO:0000313" key="9">
    <source>
        <dbReference type="EMBL" id="AJD20159.1"/>
    </source>
</evidence>
<accession>A0A0B4VFX3</accession>
<evidence type="ECO:0000256" key="6">
    <source>
        <dbReference type="ARBA" id="ARBA00048864"/>
    </source>
</evidence>
<keyword evidence="10" id="KW-1185">Reference proteome</keyword>
<name>A0A0B4VFX3_9VIRU</name>
<evidence type="ECO:0000256" key="1">
    <source>
        <dbReference type="ARBA" id="ARBA00001974"/>
    </source>
</evidence>
<dbReference type="PROSITE" id="PS51324">
    <property type="entry name" value="ERV_ALR"/>
    <property type="match status" value="1"/>
</dbReference>